<dbReference type="EMBL" id="DSAY01000072">
    <property type="protein sequence ID" value="HDP14873.1"/>
    <property type="molecule type" value="Genomic_DNA"/>
</dbReference>
<organism evidence="1">
    <name type="scientific">Thermofilum adornatum</name>
    <dbReference type="NCBI Taxonomy" id="1365176"/>
    <lineage>
        <taxon>Archaea</taxon>
        <taxon>Thermoproteota</taxon>
        <taxon>Thermoprotei</taxon>
        <taxon>Thermofilales</taxon>
        <taxon>Thermofilaceae</taxon>
        <taxon>Thermofilum</taxon>
    </lineage>
</organism>
<gene>
    <name evidence="1" type="ORF">ENN26_03740</name>
</gene>
<proteinExistence type="predicted"/>
<dbReference type="SUPFAM" id="SSF51556">
    <property type="entry name" value="Metallo-dependent hydrolases"/>
    <property type="match status" value="1"/>
</dbReference>
<dbReference type="InterPro" id="IPR032466">
    <property type="entry name" value="Metal_Hydrolase"/>
</dbReference>
<dbReference type="AlphaFoldDB" id="A0A7C1GRH6"/>
<dbReference type="Gene3D" id="1.10.2020.10">
    <property type="entry name" value="uronate isomerase, domain 2, chain A"/>
    <property type="match status" value="1"/>
</dbReference>
<sequence>MKPQVSSTSLYYELYEEIKDISLVDIHEHLNPVKLSHSSFEDILFYHYLATELASAGMNRFEFEKRKGVDKLHYALPYFKYVRNTSTFWSLRQLLRDLYGLEVEAIDDNNWKSIVEALEGAANDERRAFNVITREARVVKSFLTLPPFSDVASYNRDLFTGVLRVDNLVSSLSQDSLLNLEKITGLDTATPEGLGQAIEALFKKYEKDIVAVAMSPLPGETYTRVSSSELSLYLRELKVKGYVEQRGMASLSSYILQNLLELCRERGKVFQLMLGVQRPVPGAAPPDYAVTHVNEEQLLNLSGIFALYPDVKFDLIVADARLVHPTTVVAKNYPNVYVSGYWWYSLYPSIMRETLMLRLQMLPYNKIGGFFSDAYVADWVYGKASLIRKLTASVLAEMVSEGYMDKNLAVEVAKAILLENAKKVYNLS</sequence>
<evidence type="ECO:0008006" key="2">
    <source>
        <dbReference type="Google" id="ProtNLM"/>
    </source>
</evidence>
<accession>A0A7C1GRH6</accession>
<protein>
    <recommendedName>
        <fullName evidence="2">Glucuronate isomerase</fullName>
    </recommendedName>
</protein>
<name>A0A7C1GRH6_9CREN</name>
<dbReference type="Gene3D" id="3.20.20.140">
    <property type="entry name" value="Metal-dependent hydrolases"/>
    <property type="match status" value="1"/>
</dbReference>
<evidence type="ECO:0000313" key="1">
    <source>
        <dbReference type="EMBL" id="HDP14873.1"/>
    </source>
</evidence>
<reference evidence="1" key="1">
    <citation type="journal article" date="2020" name="mSystems">
        <title>Genome- and Community-Level Interaction Insights into Carbon Utilization and Element Cycling Functions of Hydrothermarchaeota in Hydrothermal Sediment.</title>
        <authorList>
            <person name="Zhou Z."/>
            <person name="Liu Y."/>
            <person name="Xu W."/>
            <person name="Pan J."/>
            <person name="Luo Z.H."/>
            <person name="Li M."/>
        </authorList>
    </citation>
    <scope>NUCLEOTIDE SEQUENCE [LARGE SCALE GENOMIC DNA]</scope>
    <source>
        <strain evidence="1">SpSt-116</strain>
    </source>
</reference>
<comment type="caution">
    <text evidence="1">The sequence shown here is derived from an EMBL/GenBank/DDBJ whole genome shotgun (WGS) entry which is preliminary data.</text>
</comment>